<dbReference type="Proteomes" id="UP000033452">
    <property type="component" value="Unassembled WGS sequence"/>
</dbReference>
<protein>
    <submittedName>
        <fullName evidence="1">Uncharacterized protein</fullName>
    </submittedName>
</protein>
<reference evidence="1 2" key="1">
    <citation type="journal article" date="2015" name="BMC Genomics">
        <title>Genome mining reveals unlocked bioactive potential of marine Gram-negative bacteria.</title>
        <authorList>
            <person name="Machado H."/>
            <person name="Sonnenschein E.C."/>
            <person name="Melchiorsen J."/>
            <person name="Gram L."/>
        </authorList>
    </citation>
    <scope>NUCLEOTIDE SEQUENCE [LARGE SCALE GENOMIC DNA]</scope>
    <source>
        <strain evidence="1 2">S2471</strain>
    </source>
</reference>
<dbReference type="EMBL" id="JXYA01000038">
    <property type="protein sequence ID" value="KJZ07354.1"/>
    <property type="molecule type" value="Genomic_DNA"/>
</dbReference>
<dbReference type="PATRIC" id="fig|43658.5.peg.3306"/>
<dbReference type="RefSeq" id="WP_046005919.1">
    <property type="nucleotide sequence ID" value="NZ_JXYA01000038.1"/>
</dbReference>
<evidence type="ECO:0000313" key="1">
    <source>
        <dbReference type="EMBL" id="KJZ07354.1"/>
    </source>
</evidence>
<comment type="caution">
    <text evidence="1">The sequence shown here is derived from an EMBL/GenBank/DDBJ whole genome shotgun (WGS) entry which is preliminary data.</text>
</comment>
<dbReference type="AlphaFoldDB" id="A0A0F4QJ54"/>
<proteinExistence type="predicted"/>
<organism evidence="1 2">
    <name type="scientific">Pseudoalteromonas rubra</name>
    <dbReference type="NCBI Taxonomy" id="43658"/>
    <lineage>
        <taxon>Bacteria</taxon>
        <taxon>Pseudomonadati</taxon>
        <taxon>Pseudomonadota</taxon>
        <taxon>Gammaproteobacteria</taxon>
        <taxon>Alteromonadales</taxon>
        <taxon>Pseudoalteromonadaceae</taxon>
        <taxon>Pseudoalteromonas</taxon>
    </lineage>
</organism>
<dbReference type="OrthoDB" id="9769023at2"/>
<gene>
    <name evidence="1" type="ORF">TW77_15640</name>
</gene>
<keyword evidence="2" id="KW-1185">Reference proteome</keyword>
<accession>A0A0F4QJ54</accession>
<evidence type="ECO:0000313" key="2">
    <source>
        <dbReference type="Proteomes" id="UP000033452"/>
    </source>
</evidence>
<name>A0A0F4QJ54_9GAMM</name>
<sequence>MLSLFNTLHYRAWLTVALIVVLTGCNTTPANKNAILLAQQGQFEQAKTAIETSYPASGKNKLLRHLELGTLYHLEQRYQLSNENLDKAKAIIEEQYTISVSEQALALLSGPTYTTFSGKEFHRPLINVFKALNYNALANQYPAQRQYYLDAALVEMRQLDTYLSTLTDETGGYDGKPSGDGLTDRVMRILQPLLAPNDLLKNIDYKDDAFAHYISGILYESSNELDAARIQYQRAAEAFEQGFADQYDLGTHATKQAYTDLARVMQKAGGYRNELNELEEKWGDSINEARQAGPRLTVVQNAGIGPQRKEFNLLLRADHSAKALVVTPILWGTSAERKAQMWWFQMLYADTSLFDMMQNYATGDLGDVAMGALTKRLPLGDTLWQSAKTAGLIDALEHGSRIAVTYLEPFEQKIDKSELWIEGKKVAELDNYHSVSLLTLQSALKNANREMQIALTREVVKAMTAHKAIQSTGLQAFDGFAKLATSVVNAVTAGADLRQWQSLPAQIKLTQVPVTLGTVNITLKTKLRSGKVIEQSDTLEINKNMTLWHTRTFIESAQSAAPTTLLTME</sequence>